<dbReference type="PANTHER" id="PTHR21666:SF270">
    <property type="entry name" value="MUREIN HYDROLASE ACTIVATOR ENVC"/>
    <property type="match status" value="1"/>
</dbReference>
<gene>
    <name evidence="3" type="ORF">GCM10009807_12000</name>
</gene>
<keyword evidence="4" id="KW-1185">Reference proteome</keyword>
<dbReference type="RefSeq" id="WP_344052615.1">
    <property type="nucleotide sequence ID" value="NZ_BAAAPK010000001.1"/>
</dbReference>
<dbReference type="Gene3D" id="2.70.70.10">
    <property type="entry name" value="Glucose Permease (Domain IIA)"/>
    <property type="match status" value="1"/>
</dbReference>
<feature type="compositionally biased region" description="Low complexity" evidence="1">
    <location>
        <begin position="26"/>
        <end position="44"/>
    </location>
</feature>
<reference evidence="3 4" key="1">
    <citation type="journal article" date="2019" name="Int. J. Syst. Evol. Microbiol.">
        <title>The Global Catalogue of Microorganisms (GCM) 10K type strain sequencing project: providing services to taxonomists for standard genome sequencing and annotation.</title>
        <authorList>
            <consortium name="The Broad Institute Genomics Platform"/>
            <consortium name="The Broad Institute Genome Sequencing Center for Infectious Disease"/>
            <person name="Wu L."/>
            <person name="Ma J."/>
        </authorList>
    </citation>
    <scope>NUCLEOTIDE SEQUENCE [LARGE SCALE GENOMIC DNA]</scope>
    <source>
        <strain evidence="3 4">JCM 15575</strain>
    </source>
</reference>
<dbReference type="InterPro" id="IPR016047">
    <property type="entry name" value="M23ase_b-sheet_dom"/>
</dbReference>
<protein>
    <recommendedName>
        <fullName evidence="2">M23ase beta-sheet core domain-containing protein</fullName>
    </recommendedName>
</protein>
<dbReference type="CDD" id="cd12797">
    <property type="entry name" value="M23_peptidase"/>
    <property type="match status" value="1"/>
</dbReference>
<feature type="region of interest" description="Disordered" evidence="1">
    <location>
        <begin position="1"/>
        <end position="44"/>
    </location>
</feature>
<evidence type="ECO:0000313" key="3">
    <source>
        <dbReference type="EMBL" id="GAA1669465.1"/>
    </source>
</evidence>
<sequence>MPGTTVPTTPLPATTPSTPPSPSSPAVPTQLSDTSSYTATPTAPTSFARYFPTNPWIYNGQPGTRYLDPRETDSRGVTRLHLGIDAQGAERQPIFAVAAGTVIGGTWGTSRRDRHGYGNQIEIAHAEGYATRYAHLAEPPLVAEGEHVEAGQLIGYMGGSQRGDLNAVPRHLHFEVTKDGVNVDPLAFLGAATTAPEPGVGTASTPPTGPFLQEIRTRPDGGYVTVSTGLPVSSSVYSAVDMGGDSAQIMASAGGTLHQMAVVAGTWTDVDTHLPLDATSISAVDSGTGFAELFAVEGGRLFHITGDAAGWTKTWTGHFFSGTVSAVRMPDGTVHAMLQQSGYLYYLHPAQGALWDVTDTGLRAGDRVDAVLGETGTPEAMTVIGGEVHRITVVDGVWQSQRTGLPASGSVAAVYAGGGWPIAISAEPHAVGVSRVTNGVWTRYLYGVLATGPFEAVTLRNAGTVLYSVG</sequence>
<dbReference type="EMBL" id="BAAAPK010000001">
    <property type="protein sequence ID" value="GAA1669465.1"/>
    <property type="molecule type" value="Genomic_DNA"/>
</dbReference>
<dbReference type="Pfam" id="PF01551">
    <property type="entry name" value="Peptidase_M23"/>
    <property type="match status" value="1"/>
</dbReference>
<name>A0ABN2GDG5_9MICO</name>
<feature type="compositionally biased region" description="Low complexity" evidence="1">
    <location>
        <begin position="1"/>
        <end position="16"/>
    </location>
</feature>
<accession>A0ABN2GDG5</accession>
<dbReference type="InterPro" id="IPR011055">
    <property type="entry name" value="Dup_hybrid_motif"/>
</dbReference>
<proteinExistence type="predicted"/>
<dbReference type="InterPro" id="IPR050570">
    <property type="entry name" value="Cell_wall_metabolism_enzyme"/>
</dbReference>
<feature type="domain" description="M23ase beta-sheet core" evidence="2">
    <location>
        <begin position="80"/>
        <end position="185"/>
    </location>
</feature>
<evidence type="ECO:0000313" key="4">
    <source>
        <dbReference type="Proteomes" id="UP001500596"/>
    </source>
</evidence>
<evidence type="ECO:0000256" key="1">
    <source>
        <dbReference type="SAM" id="MobiDB-lite"/>
    </source>
</evidence>
<evidence type="ECO:0000259" key="2">
    <source>
        <dbReference type="Pfam" id="PF01551"/>
    </source>
</evidence>
<dbReference type="Proteomes" id="UP001500596">
    <property type="component" value="Unassembled WGS sequence"/>
</dbReference>
<comment type="caution">
    <text evidence="3">The sequence shown here is derived from an EMBL/GenBank/DDBJ whole genome shotgun (WGS) entry which is preliminary data.</text>
</comment>
<dbReference type="PANTHER" id="PTHR21666">
    <property type="entry name" value="PEPTIDASE-RELATED"/>
    <property type="match status" value="1"/>
</dbReference>
<organism evidence="3 4">
    <name type="scientific">Microbacterium lacus</name>
    <dbReference type="NCBI Taxonomy" id="415217"/>
    <lineage>
        <taxon>Bacteria</taxon>
        <taxon>Bacillati</taxon>
        <taxon>Actinomycetota</taxon>
        <taxon>Actinomycetes</taxon>
        <taxon>Micrococcales</taxon>
        <taxon>Microbacteriaceae</taxon>
        <taxon>Microbacterium</taxon>
    </lineage>
</organism>
<dbReference type="SUPFAM" id="SSF51261">
    <property type="entry name" value="Duplicated hybrid motif"/>
    <property type="match status" value="1"/>
</dbReference>